<dbReference type="InterPro" id="IPR005471">
    <property type="entry name" value="Tscrpt_reg_IclR_N"/>
</dbReference>
<name>A0A3G2T5R2_9GAMM</name>
<sequence length="108" mass="11643">MTEKATVKSAEKVLDVLIALTGHSLTGAKLNDIAKRIGENPAQVFRQLQTLISKGFAAQMDDGSYALGNKLVSIAHAHSDEINRAQNHLSEHVQRVAVGVNQIKAESK</sequence>
<evidence type="ECO:0000313" key="3">
    <source>
        <dbReference type="Proteomes" id="UP000279962"/>
    </source>
</evidence>
<dbReference type="InterPro" id="IPR036388">
    <property type="entry name" value="WH-like_DNA-bd_sf"/>
</dbReference>
<accession>A0A3G2T5R2</accession>
<dbReference type="GO" id="GO:0045892">
    <property type="term" value="P:negative regulation of DNA-templated transcription"/>
    <property type="evidence" value="ECO:0007669"/>
    <property type="project" value="TreeGrafter"/>
</dbReference>
<evidence type="ECO:0000259" key="1">
    <source>
        <dbReference type="PROSITE" id="PS51077"/>
    </source>
</evidence>
<gene>
    <name evidence="2" type="ORF">CDG68_15315</name>
</gene>
<organism evidence="2 3">
    <name type="scientific">Acinetobacter wuhouensis</name>
    <dbReference type="NCBI Taxonomy" id="1879050"/>
    <lineage>
        <taxon>Bacteria</taxon>
        <taxon>Pseudomonadati</taxon>
        <taxon>Pseudomonadota</taxon>
        <taxon>Gammaproteobacteria</taxon>
        <taxon>Moraxellales</taxon>
        <taxon>Moraxellaceae</taxon>
        <taxon>Acinetobacter</taxon>
    </lineage>
</organism>
<dbReference type="EMBL" id="CP033133">
    <property type="protein sequence ID" value="AYO54936.1"/>
    <property type="molecule type" value="Genomic_DNA"/>
</dbReference>
<dbReference type="GO" id="GO:0003677">
    <property type="term" value="F:DNA binding"/>
    <property type="evidence" value="ECO:0007669"/>
    <property type="project" value="InterPro"/>
</dbReference>
<dbReference type="Gene3D" id="1.10.10.10">
    <property type="entry name" value="Winged helix-like DNA-binding domain superfamily/Winged helix DNA-binding domain"/>
    <property type="match status" value="1"/>
</dbReference>
<protein>
    <submittedName>
        <fullName evidence="2">IclR family transcriptional regulator</fullName>
    </submittedName>
</protein>
<proteinExistence type="predicted"/>
<feature type="domain" description="HTH iclR-type" evidence="1">
    <location>
        <begin position="7"/>
        <end position="69"/>
    </location>
</feature>
<dbReference type="Proteomes" id="UP000279962">
    <property type="component" value="Chromosome"/>
</dbReference>
<reference evidence="2 3" key="1">
    <citation type="submission" date="2018-10" db="EMBL/GenBank/DDBJ databases">
        <title>The complete genome of Acinetobacter wuhouensis strain WCHAW010062.</title>
        <authorList>
            <person name="Hu Y."/>
            <person name="Long H."/>
            <person name="Feng Y."/>
            <person name="Zong Z."/>
        </authorList>
    </citation>
    <scope>NUCLEOTIDE SEQUENCE [LARGE SCALE GENOMIC DNA]</scope>
    <source>
        <strain evidence="2 3">WCHAW010062</strain>
    </source>
</reference>
<evidence type="ECO:0000313" key="2">
    <source>
        <dbReference type="EMBL" id="AYO54936.1"/>
    </source>
</evidence>
<dbReference type="RefSeq" id="WP_087553771.1">
    <property type="nucleotide sequence ID" value="NZ_CP033133.1"/>
</dbReference>
<dbReference type="PROSITE" id="PS51077">
    <property type="entry name" value="HTH_ICLR"/>
    <property type="match status" value="1"/>
</dbReference>
<dbReference type="SMART" id="SM00346">
    <property type="entry name" value="HTH_ICLR"/>
    <property type="match status" value="1"/>
</dbReference>
<dbReference type="InterPro" id="IPR050707">
    <property type="entry name" value="HTH_MetabolicPath_Reg"/>
</dbReference>
<dbReference type="SUPFAM" id="SSF46785">
    <property type="entry name" value="Winged helix' DNA-binding domain"/>
    <property type="match status" value="1"/>
</dbReference>
<dbReference type="GO" id="GO:0003700">
    <property type="term" value="F:DNA-binding transcription factor activity"/>
    <property type="evidence" value="ECO:0007669"/>
    <property type="project" value="TreeGrafter"/>
</dbReference>
<dbReference type="PANTHER" id="PTHR30136">
    <property type="entry name" value="HELIX-TURN-HELIX TRANSCRIPTIONAL REGULATOR, ICLR FAMILY"/>
    <property type="match status" value="1"/>
</dbReference>
<dbReference type="Pfam" id="PF09339">
    <property type="entry name" value="HTH_IclR"/>
    <property type="match status" value="1"/>
</dbReference>
<dbReference type="AlphaFoldDB" id="A0A3G2T5R2"/>
<dbReference type="InterPro" id="IPR036390">
    <property type="entry name" value="WH_DNA-bd_sf"/>
</dbReference>
<dbReference type="PANTHER" id="PTHR30136:SF35">
    <property type="entry name" value="HTH-TYPE TRANSCRIPTIONAL REGULATOR RV1719"/>
    <property type="match status" value="1"/>
</dbReference>